<dbReference type="EMBL" id="SHLI01000001">
    <property type="protein sequence ID" value="RZU99149.1"/>
    <property type="molecule type" value="Genomic_DNA"/>
</dbReference>
<proteinExistence type="predicted"/>
<dbReference type="GO" id="GO:0070403">
    <property type="term" value="F:NAD+ binding"/>
    <property type="evidence" value="ECO:0007669"/>
    <property type="project" value="InterPro"/>
</dbReference>
<evidence type="ECO:0000313" key="7">
    <source>
        <dbReference type="Proteomes" id="UP000292298"/>
    </source>
</evidence>
<keyword evidence="4" id="KW-0862">Zinc</keyword>
<dbReference type="Gene3D" id="3.30.1600.10">
    <property type="entry name" value="SIR2/SIRT2 'Small Domain"/>
    <property type="match status" value="1"/>
</dbReference>
<evidence type="ECO:0000256" key="3">
    <source>
        <dbReference type="ARBA" id="ARBA00023027"/>
    </source>
</evidence>
<keyword evidence="2" id="KW-0808">Transferase</keyword>
<dbReference type="PANTHER" id="PTHR11085">
    <property type="entry name" value="NAD-DEPENDENT PROTEIN DEACYLASE SIRTUIN-5, MITOCHONDRIAL-RELATED"/>
    <property type="match status" value="1"/>
</dbReference>
<dbReference type="Proteomes" id="UP000292298">
    <property type="component" value="Unassembled WGS sequence"/>
</dbReference>
<reference evidence="6 7" key="1">
    <citation type="submission" date="2019-02" db="EMBL/GenBank/DDBJ databases">
        <title>Genomic Encyclopedia of Type Strains, Phase IV (KMG-IV): sequencing the most valuable type-strain genomes for metagenomic binning, comparative biology and taxonomic classification.</title>
        <authorList>
            <person name="Goeker M."/>
        </authorList>
    </citation>
    <scope>NUCLEOTIDE SEQUENCE [LARGE SCALE GENOMIC DNA]</scope>
    <source>
        <strain evidence="6 7">DSM 21056</strain>
    </source>
</reference>
<dbReference type="GO" id="GO:0046872">
    <property type="term" value="F:metal ion binding"/>
    <property type="evidence" value="ECO:0007669"/>
    <property type="project" value="UniProtKB-KW"/>
</dbReference>
<dbReference type="GO" id="GO:0017136">
    <property type="term" value="F:histone deacetylase activity, NAD-dependent"/>
    <property type="evidence" value="ECO:0007669"/>
    <property type="project" value="TreeGrafter"/>
</dbReference>
<dbReference type="Pfam" id="PF02146">
    <property type="entry name" value="SIR2"/>
    <property type="match status" value="1"/>
</dbReference>
<comment type="caution">
    <text evidence="6">The sequence shown here is derived from an EMBL/GenBank/DDBJ whole genome shotgun (WGS) entry which is preliminary data.</text>
</comment>
<feature type="binding site" evidence="4">
    <location>
        <position position="191"/>
    </location>
    <ligand>
        <name>Zn(2+)</name>
        <dbReference type="ChEBI" id="CHEBI:29105"/>
    </ligand>
</feature>
<dbReference type="InterPro" id="IPR026590">
    <property type="entry name" value="Ssirtuin_cat_dom"/>
</dbReference>
<organism evidence="6 7">
    <name type="scientific">Spiribacter vilamensis</name>
    <dbReference type="NCBI Taxonomy" id="531306"/>
    <lineage>
        <taxon>Bacteria</taxon>
        <taxon>Pseudomonadati</taxon>
        <taxon>Pseudomonadota</taxon>
        <taxon>Gammaproteobacteria</taxon>
        <taxon>Chromatiales</taxon>
        <taxon>Ectothiorhodospiraceae</taxon>
        <taxon>Spiribacter</taxon>
    </lineage>
</organism>
<evidence type="ECO:0000256" key="2">
    <source>
        <dbReference type="ARBA" id="ARBA00022679"/>
    </source>
</evidence>
<dbReference type="NCBIfam" id="NF003738">
    <property type="entry name" value="PRK05333.1"/>
    <property type="match status" value="1"/>
</dbReference>
<accession>A0A4Q8D1C4</accession>
<keyword evidence="4" id="KW-0479">Metal-binding</keyword>
<feature type="active site" description="Proton acceptor" evidence="4">
    <location>
        <position position="130"/>
    </location>
</feature>
<dbReference type="Gene3D" id="3.40.50.1220">
    <property type="entry name" value="TPP-binding domain"/>
    <property type="match status" value="1"/>
</dbReference>
<evidence type="ECO:0000259" key="5">
    <source>
        <dbReference type="PROSITE" id="PS50305"/>
    </source>
</evidence>
<gene>
    <name evidence="6" type="ORF">EV698_1429</name>
</gene>
<feature type="domain" description="Deacetylase sirtuin-type" evidence="5">
    <location>
        <begin position="9"/>
        <end position="289"/>
    </location>
</feature>
<feature type="binding site" evidence="4">
    <location>
        <position position="141"/>
    </location>
    <ligand>
        <name>Zn(2+)</name>
        <dbReference type="ChEBI" id="CHEBI:29105"/>
    </ligand>
</feature>
<dbReference type="InterPro" id="IPR003000">
    <property type="entry name" value="Sirtuin"/>
</dbReference>
<feature type="binding site" evidence="4">
    <location>
        <position position="138"/>
    </location>
    <ligand>
        <name>Zn(2+)</name>
        <dbReference type="ChEBI" id="CHEBI:29105"/>
    </ligand>
</feature>
<dbReference type="RefSeq" id="WP_239016227.1">
    <property type="nucleotide sequence ID" value="NZ_SHLI01000001.1"/>
</dbReference>
<name>A0A4Q8D1C4_9GAMM</name>
<evidence type="ECO:0000256" key="1">
    <source>
        <dbReference type="ARBA" id="ARBA00012928"/>
    </source>
</evidence>
<dbReference type="InterPro" id="IPR050134">
    <property type="entry name" value="NAD-dep_sirtuin_deacylases"/>
</dbReference>
<dbReference type="EC" id="2.3.1.286" evidence="1"/>
<protein>
    <recommendedName>
        <fullName evidence="1">protein acetyllysine N-acetyltransferase</fullName>
        <ecNumber evidence="1">2.3.1.286</ecNumber>
    </recommendedName>
</protein>
<evidence type="ECO:0000313" key="6">
    <source>
        <dbReference type="EMBL" id="RZU99149.1"/>
    </source>
</evidence>
<feature type="binding site" evidence="4">
    <location>
        <position position="194"/>
    </location>
    <ligand>
        <name>Zn(2+)</name>
        <dbReference type="ChEBI" id="CHEBI:29105"/>
    </ligand>
</feature>
<keyword evidence="3" id="KW-0520">NAD</keyword>
<dbReference type="PANTHER" id="PTHR11085:SF10">
    <property type="entry name" value="NAD-DEPENDENT PROTEIN DEACYLASE SIRTUIN-5, MITOCHONDRIAL-RELATED"/>
    <property type="match status" value="1"/>
</dbReference>
<sequence>MARSRPLPEAADEWSVADLAPALEAHAPVMVITGAGVSTGSGIPDYRDHRGSWKRGSPMQITEFTGSEYGRKRYWARSLVGWRTVEQARPNPAHRALATLGELGVVGPVITQNVDGLHQAAGSRDVLDLHGRLDRVECRDCARVIPRSLHQAQLEAANPDWAAAAQARYTAPDGDVELGDVDYDRFVVPTCEACGGMLKPAVTFFGETVPKPRVAAAFAALESASALWVVGSSLMVWSGYRFVRAAAAAGKPVYVLGLGITRGDAEASGRLTADCADGLARIIRALPARAVAN</sequence>
<dbReference type="InterPro" id="IPR029035">
    <property type="entry name" value="DHS-like_NAD/FAD-binding_dom"/>
</dbReference>
<dbReference type="AlphaFoldDB" id="A0A4Q8D1C4"/>
<keyword evidence="7" id="KW-1185">Reference proteome</keyword>
<dbReference type="InterPro" id="IPR026591">
    <property type="entry name" value="Sirtuin_cat_small_dom_sf"/>
</dbReference>
<evidence type="ECO:0000256" key="4">
    <source>
        <dbReference type="PROSITE-ProRule" id="PRU00236"/>
    </source>
</evidence>
<dbReference type="SUPFAM" id="SSF52467">
    <property type="entry name" value="DHS-like NAD/FAD-binding domain"/>
    <property type="match status" value="1"/>
</dbReference>
<dbReference type="PROSITE" id="PS50305">
    <property type="entry name" value="SIRTUIN"/>
    <property type="match status" value="1"/>
</dbReference>